<dbReference type="PANTHER" id="PTHR30006:SF15">
    <property type="entry name" value="IRON-UTILIZATION PERIPLASMIC PROTEIN"/>
    <property type="match status" value="1"/>
</dbReference>
<evidence type="ECO:0000313" key="4">
    <source>
        <dbReference type="EMBL" id="MCZ2723734.1"/>
    </source>
</evidence>
<keyword evidence="2 3" id="KW-0732">Signal</keyword>
<dbReference type="Proteomes" id="UP001149719">
    <property type="component" value="Unassembled WGS sequence"/>
</dbReference>
<sequence length="333" mass="36824">MKILSYVSCAAMALLGLSEVVSASELVVYSSRNASYIKPLFDDYSRETGVPVRYLVAPGPTLISRLSVEGEASPADLFLTTGAANLWSASQKGLLSPVQSRTLDKNIPDYLKSSKNDWFAFSKRARTILYNPDKVSAGDLQGYADLAQSKWQGKLCLRSLNDEYSQSLVAMLIQKEGAEKTEQILNGWVNNLALAPLDDDMKIAAAINQGLCDVGIINSYYFARFKREQPNSKLKLFWADQDADGVHIDITGVAVTASSDNKTAALDLLEWLTIKQTQVLFAKLSMEYPANEKVYPAREVAKWGKFKEDSTALENLGVFHQDALALIKKNQYK</sequence>
<reference evidence="4" key="1">
    <citation type="submission" date="2022-12" db="EMBL/GenBank/DDBJ databases">
        <title>Marinomonas 15G1-11 sp. nov, isolated from marine algae.</title>
        <authorList>
            <person name="Butt M."/>
            <person name="Choi D.G."/>
            <person name="Kim J.M."/>
            <person name="Lee J.K."/>
            <person name="Baek J.H."/>
            <person name="Jeon C.O."/>
        </authorList>
    </citation>
    <scope>NUCLEOTIDE SEQUENCE</scope>
    <source>
        <strain evidence="4">15G1-11</strain>
    </source>
</reference>
<name>A0ABT4K1U5_9GAMM</name>
<accession>A0ABT4K1U5</accession>
<gene>
    <name evidence="4" type="ORF">O1D97_19455</name>
</gene>
<comment type="similarity">
    <text evidence="1">Belongs to the bacterial solute-binding protein 1 family.</text>
</comment>
<keyword evidence="5" id="KW-1185">Reference proteome</keyword>
<dbReference type="Gene3D" id="3.40.190.10">
    <property type="entry name" value="Periplasmic binding protein-like II"/>
    <property type="match status" value="2"/>
</dbReference>
<feature type="chain" id="PRO_5045683579" evidence="3">
    <location>
        <begin position="24"/>
        <end position="333"/>
    </location>
</feature>
<organism evidence="4 5">
    <name type="scientific">Marinomonas phaeophyticola</name>
    <dbReference type="NCBI Taxonomy" id="3004091"/>
    <lineage>
        <taxon>Bacteria</taxon>
        <taxon>Pseudomonadati</taxon>
        <taxon>Pseudomonadota</taxon>
        <taxon>Gammaproteobacteria</taxon>
        <taxon>Oceanospirillales</taxon>
        <taxon>Oceanospirillaceae</taxon>
        <taxon>Marinomonas</taxon>
    </lineage>
</organism>
<evidence type="ECO:0000256" key="3">
    <source>
        <dbReference type="SAM" id="SignalP"/>
    </source>
</evidence>
<dbReference type="InterPro" id="IPR006059">
    <property type="entry name" value="SBP"/>
</dbReference>
<dbReference type="InterPro" id="IPR026045">
    <property type="entry name" value="Ferric-bd"/>
</dbReference>
<evidence type="ECO:0000256" key="1">
    <source>
        <dbReference type="ARBA" id="ARBA00008520"/>
    </source>
</evidence>
<dbReference type="RefSeq" id="WP_269127881.1">
    <property type="nucleotide sequence ID" value="NZ_JAPUBN010000024.1"/>
</dbReference>
<evidence type="ECO:0000313" key="5">
    <source>
        <dbReference type="Proteomes" id="UP001149719"/>
    </source>
</evidence>
<dbReference type="PIRSF" id="PIRSF002825">
    <property type="entry name" value="CfbpA"/>
    <property type="match status" value="1"/>
</dbReference>
<protein>
    <submittedName>
        <fullName evidence="4">Extracellular solute-binding protein</fullName>
    </submittedName>
</protein>
<proteinExistence type="inferred from homology"/>
<evidence type="ECO:0000256" key="2">
    <source>
        <dbReference type="ARBA" id="ARBA00022729"/>
    </source>
</evidence>
<dbReference type="EMBL" id="JAPUBN010000024">
    <property type="protein sequence ID" value="MCZ2723734.1"/>
    <property type="molecule type" value="Genomic_DNA"/>
</dbReference>
<feature type="signal peptide" evidence="3">
    <location>
        <begin position="1"/>
        <end position="23"/>
    </location>
</feature>
<comment type="caution">
    <text evidence="4">The sequence shown here is derived from an EMBL/GenBank/DDBJ whole genome shotgun (WGS) entry which is preliminary data.</text>
</comment>
<dbReference type="Pfam" id="PF13416">
    <property type="entry name" value="SBP_bac_8"/>
    <property type="match status" value="1"/>
</dbReference>
<dbReference type="SUPFAM" id="SSF53850">
    <property type="entry name" value="Periplasmic binding protein-like II"/>
    <property type="match status" value="1"/>
</dbReference>
<dbReference type="PANTHER" id="PTHR30006">
    <property type="entry name" value="THIAMINE-BINDING PERIPLASMIC PROTEIN-RELATED"/>
    <property type="match status" value="1"/>
</dbReference>